<protein>
    <submittedName>
        <fullName evidence="1">Uncharacterized protein</fullName>
    </submittedName>
</protein>
<dbReference type="EMBL" id="BFAA01000746">
    <property type="protein sequence ID" value="GCB73795.1"/>
    <property type="molecule type" value="Genomic_DNA"/>
</dbReference>
<evidence type="ECO:0000313" key="1">
    <source>
        <dbReference type="EMBL" id="GCB73795.1"/>
    </source>
</evidence>
<keyword evidence="2" id="KW-1185">Reference proteome</keyword>
<comment type="caution">
    <text evidence="1">The sequence shown here is derived from an EMBL/GenBank/DDBJ whole genome shotgun (WGS) entry which is preliminary data.</text>
</comment>
<organism evidence="1 2">
    <name type="scientific">Scyliorhinus torazame</name>
    <name type="common">Cloudy catshark</name>
    <name type="synonym">Catulus torazame</name>
    <dbReference type="NCBI Taxonomy" id="75743"/>
    <lineage>
        <taxon>Eukaryota</taxon>
        <taxon>Metazoa</taxon>
        <taxon>Chordata</taxon>
        <taxon>Craniata</taxon>
        <taxon>Vertebrata</taxon>
        <taxon>Chondrichthyes</taxon>
        <taxon>Elasmobranchii</taxon>
        <taxon>Galeomorphii</taxon>
        <taxon>Galeoidea</taxon>
        <taxon>Carcharhiniformes</taxon>
        <taxon>Scyliorhinidae</taxon>
        <taxon>Scyliorhinus</taxon>
    </lineage>
</organism>
<proteinExistence type="predicted"/>
<gene>
    <name evidence="1" type="ORF">scyTo_0002877</name>
</gene>
<name>A0A401PL13_SCYTO</name>
<reference evidence="1 2" key="1">
    <citation type="journal article" date="2018" name="Nat. Ecol. Evol.">
        <title>Shark genomes provide insights into elasmobranch evolution and the origin of vertebrates.</title>
        <authorList>
            <person name="Hara Y"/>
            <person name="Yamaguchi K"/>
            <person name="Onimaru K"/>
            <person name="Kadota M"/>
            <person name="Koyanagi M"/>
            <person name="Keeley SD"/>
            <person name="Tatsumi K"/>
            <person name="Tanaka K"/>
            <person name="Motone F"/>
            <person name="Kageyama Y"/>
            <person name="Nozu R"/>
            <person name="Adachi N"/>
            <person name="Nishimura O"/>
            <person name="Nakagawa R"/>
            <person name="Tanegashima C"/>
            <person name="Kiyatake I"/>
            <person name="Matsumoto R"/>
            <person name="Murakumo K"/>
            <person name="Nishida K"/>
            <person name="Terakita A"/>
            <person name="Kuratani S"/>
            <person name="Sato K"/>
            <person name="Hyodo S Kuraku.S."/>
        </authorList>
    </citation>
    <scope>NUCLEOTIDE SEQUENCE [LARGE SCALE GENOMIC DNA]</scope>
</reference>
<evidence type="ECO:0000313" key="2">
    <source>
        <dbReference type="Proteomes" id="UP000288216"/>
    </source>
</evidence>
<accession>A0A401PL13</accession>
<dbReference type="AlphaFoldDB" id="A0A401PL13"/>
<dbReference type="Proteomes" id="UP000288216">
    <property type="component" value="Unassembled WGS sequence"/>
</dbReference>
<sequence>MPEPVSDGDQNVELKNVYTEAGFELDTQEQTLKMLALLGESDQRVHYICVVELYKLGNRTALLIWCRKLFQEPGIKGNSYATL</sequence>